<evidence type="ECO:0000313" key="3">
    <source>
        <dbReference type="Proteomes" id="UP000266183"/>
    </source>
</evidence>
<dbReference type="CDD" id="cd12956">
    <property type="entry name" value="CBM_SusE-F_like"/>
    <property type="match status" value="1"/>
</dbReference>
<accession>A0A385SFL6</accession>
<proteinExistence type="predicted"/>
<dbReference type="OrthoDB" id="975117at2"/>
<dbReference type="Gene3D" id="2.60.40.3620">
    <property type="match status" value="2"/>
</dbReference>
<dbReference type="RefSeq" id="WP_119752554.1">
    <property type="nucleotide sequence ID" value="NZ_CP032382.1"/>
</dbReference>
<dbReference type="AlphaFoldDB" id="A0A385SFL6"/>
<dbReference type="GO" id="GO:2001070">
    <property type="term" value="F:starch binding"/>
    <property type="evidence" value="ECO:0007669"/>
    <property type="project" value="InterPro"/>
</dbReference>
<evidence type="ECO:0000259" key="1">
    <source>
        <dbReference type="Pfam" id="PF14292"/>
    </source>
</evidence>
<name>A0A385SFL6_9BACT</name>
<dbReference type="InterPro" id="IPR025970">
    <property type="entry name" value="SusE"/>
</dbReference>
<dbReference type="CDD" id="cd12967">
    <property type="entry name" value="CBM_SusE-F_like_u1"/>
    <property type="match status" value="1"/>
</dbReference>
<dbReference type="EMBL" id="CP032382">
    <property type="protein sequence ID" value="AYB29231.1"/>
    <property type="molecule type" value="Genomic_DNA"/>
</dbReference>
<reference evidence="3" key="1">
    <citation type="submission" date="2018-09" db="EMBL/GenBank/DDBJ databases">
        <title>Chryseolinea sp. KIS68-18 isolated from soil.</title>
        <authorList>
            <person name="Weon H.-Y."/>
            <person name="Kwon S.-W."/>
            <person name="Lee S.A."/>
        </authorList>
    </citation>
    <scope>NUCLEOTIDE SEQUENCE [LARGE SCALE GENOMIC DNA]</scope>
    <source>
        <strain evidence="3">KIS68-18</strain>
    </source>
</reference>
<evidence type="ECO:0000313" key="2">
    <source>
        <dbReference type="EMBL" id="AYB29231.1"/>
    </source>
</evidence>
<sequence>MKNKMKPISILVLAFLLVMGCEKDETKAVLNPNATPPQITEVKEGYVGVITEETTTDTLVFEWNKVDYGVSTEVSYVLELDSAGRNFAAPIVLATTALDSVGLILGDINTKLIDQLKVTPNVASSLELRVRASVNSKFPAVSPVVKIKITPWKAAKPATLWLPGGYQGWNPGNAPVIVAVSDFVFEGYVYIGSGTAFKFTSSPDWDHINYGDSKTPGKLTTDGLADGLSLPVPGYYKFKVDTDQLTYQIDLIQTWGVVGDATPGAWASSTAMTYNQAKDTWSVTLNLKNGALKFRANDGWDINYGPANSNDFAGTLIQTDAAISIPEEGNYTVTIDLSKSKAPYAYTYTVKKN</sequence>
<dbReference type="Proteomes" id="UP000266183">
    <property type="component" value="Chromosome"/>
</dbReference>
<organism evidence="2 3">
    <name type="scientific">Chryseolinea soli</name>
    <dbReference type="NCBI Taxonomy" id="2321403"/>
    <lineage>
        <taxon>Bacteria</taxon>
        <taxon>Pseudomonadati</taxon>
        <taxon>Bacteroidota</taxon>
        <taxon>Cytophagia</taxon>
        <taxon>Cytophagales</taxon>
        <taxon>Fulvivirgaceae</taxon>
        <taxon>Chryseolinea</taxon>
    </lineage>
</organism>
<dbReference type="PROSITE" id="PS51257">
    <property type="entry name" value="PROKAR_LIPOPROTEIN"/>
    <property type="match status" value="1"/>
</dbReference>
<keyword evidence="3" id="KW-1185">Reference proteome</keyword>
<dbReference type="KEGG" id="chk:D4L85_00930"/>
<dbReference type="Pfam" id="PF14292">
    <property type="entry name" value="SusE"/>
    <property type="match status" value="1"/>
</dbReference>
<dbReference type="GO" id="GO:0019867">
    <property type="term" value="C:outer membrane"/>
    <property type="evidence" value="ECO:0007669"/>
    <property type="project" value="InterPro"/>
</dbReference>
<protein>
    <submittedName>
        <fullName evidence="2">SusF/SusE family outer membrane protein</fullName>
    </submittedName>
</protein>
<gene>
    <name evidence="2" type="ORF">D4L85_00930</name>
</gene>
<feature type="domain" description="SusE outer membrane protein" evidence="1">
    <location>
        <begin position="23"/>
        <end position="131"/>
    </location>
</feature>